<dbReference type="AlphaFoldDB" id="A0A5S9PJV6"/>
<proteinExistence type="predicted"/>
<evidence type="ECO:0000313" key="2">
    <source>
        <dbReference type="EMBL" id="CAA0104401.1"/>
    </source>
</evidence>
<evidence type="ECO:0000256" key="1">
    <source>
        <dbReference type="SAM" id="Phobius"/>
    </source>
</evidence>
<evidence type="ECO:0000313" key="3">
    <source>
        <dbReference type="Proteomes" id="UP000434580"/>
    </source>
</evidence>
<accession>A0A5S9PJV6</accession>
<keyword evidence="1" id="KW-0812">Transmembrane</keyword>
<dbReference type="Proteomes" id="UP000434580">
    <property type="component" value="Unassembled WGS sequence"/>
</dbReference>
<dbReference type="OrthoDB" id="9869393at2"/>
<protein>
    <submittedName>
        <fullName evidence="2">Uncharacterized protein</fullName>
    </submittedName>
</protein>
<feature type="transmembrane region" description="Helical" evidence="1">
    <location>
        <begin position="21"/>
        <end position="46"/>
    </location>
</feature>
<reference evidence="2 3" key="1">
    <citation type="submission" date="2019-11" db="EMBL/GenBank/DDBJ databases">
        <authorList>
            <person name="Holert J."/>
        </authorList>
    </citation>
    <scope>NUCLEOTIDE SEQUENCE [LARGE SCALE GENOMIC DNA]</scope>
    <source>
        <strain evidence="2">BC5_2</strain>
    </source>
</reference>
<keyword evidence="1" id="KW-1133">Transmembrane helix</keyword>
<keyword evidence="1" id="KW-0472">Membrane</keyword>
<dbReference type="InterPro" id="IPR013783">
    <property type="entry name" value="Ig-like_fold"/>
</dbReference>
<organism evidence="2 3">
    <name type="scientific">BD1-7 clade bacterium</name>
    <dbReference type="NCBI Taxonomy" id="2029982"/>
    <lineage>
        <taxon>Bacteria</taxon>
        <taxon>Pseudomonadati</taxon>
        <taxon>Pseudomonadota</taxon>
        <taxon>Gammaproteobacteria</taxon>
        <taxon>Cellvibrionales</taxon>
        <taxon>Spongiibacteraceae</taxon>
        <taxon>BD1-7 clade</taxon>
    </lineage>
</organism>
<dbReference type="EMBL" id="CACSII010000012">
    <property type="protein sequence ID" value="CAA0104401.1"/>
    <property type="molecule type" value="Genomic_DNA"/>
</dbReference>
<dbReference type="PROSITE" id="PS51257">
    <property type="entry name" value="PROKAR_LIPOPROTEIN"/>
    <property type="match status" value="1"/>
</dbReference>
<dbReference type="Gene3D" id="2.60.40.10">
    <property type="entry name" value="Immunoglobulins"/>
    <property type="match status" value="1"/>
</dbReference>
<name>A0A5S9PJV6_9GAMM</name>
<sequence length="231" mass="23979">MFKKLVSTEARQKFITYGIAAMMPALGACVASLPAVFSSVILSFVYEGSDVNFSINAINGPEAVTCRANDNAVTLTKGETTDRTVTFNGTFTASQLIAGRNAVNCTVTGKDNSITANVGGIYVVNATNIADIAGQVNLLATRDLTLTRPSTGTTAVDKKALVYGGFDLPQITFTLQGGTLPSGLSVNATTGNIEGDITNANATGNFDNIVIRASTNGAGNIDFDEFSITVN</sequence>
<dbReference type="Pfam" id="PF05345">
    <property type="entry name" value="He_PIG"/>
    <property type="match status" value="1"/>
</dbReference>
<gene>
    <name evidence="2" type="ORF">DPBNPPHM_01068</name>
</gene>